<dbReference type="PIRSF" id="PIRSF006630">
    <property type="entry name" value="NADS_GAT"/>
    <property type="match status" value="1"/>
</dbReference>
<dbReference type="AlphaFoldDB" id="A0A9D6V3D0"/>
<dbReference type="GO" id="GO:0005524">
    <property type="term" value="F:ATP binding"/>
    <property type="evidence" value="ECO:0007669"/>
    <property type="project" value="UniProtKB-UniRule"/>
</dbReference>
<evidence type="ECO:0000313" key="12">
    <source>
        <dbReference type="EMBL" id="MBI5251345.1"/>
    </source>
</evidence>
<comment type="caution">
    <text evidence="12">The sequence shown here is derived from an EMBL/GenBank/DDBJ whole genome shotgun (WGS) entry which is preliminary data.</text>
</comment>
<dbReference type="Pfam" id="PF02540">
    <property type="entry name" value="NAD_synthase"/>
    <property type="match status" value="1"/>
</dbReference>
<feature type="binding site" evidence="7">
    <location>
        <begin position="310"/>
        <end position="317"/>
    </location>
    <ligand>
        <name>ATP</name>
        <dbReference type="ChEBI" id="CHEBI:30616"/>
    </ligand>
</feature>
<name>A0A9D6V3D0_9BACT</name>
<keyword evidence="6 7" id="KW-0520">NAD</keyword>
<evidence type="ECO:0000256" key="10">
    <source>
        <dbReference type="RuleBase" id="RU003811"/>
    </source>
</evidence>
<dbReference type="CDD" id="cd00553">
    <property type="entry name" value="NAD_synthase"/>
    <property type="match status" value="1"/>
</dbReference>
<feature type="domain" description="CN hydrolase" evidence="11">
    <location>
        <begin position="4"/>
        <end position="245"/>
    </location>
</feature>
<sequence>MAVIRIAQAQINPTVGDLNGNVEKIAHWVQQAREIGADIVTFPELALCGYPPEDLLMKCGFLDDNMIALEELIPRCYGITSLIGFPHVENGKVYNAAALIHDARLAGIYHKIELPNYGVFDEKRYFHSGTECLVFEMAGVRFDITVCEDIWIEGSVTECHASNNCAQATLSINGSPYHAGKLDARRRVASRFAAVTGTTLFYNNLVGGQDELVFDGGAIVVGPTGQLLACGRRFEEDILVFDFHADQASPPLCDPATPYFTCEPMGRRDRPQIAPYVASDLDETEEIYQALVLGTGDYVRKNGFNKVVIGLSGGIDSALTAVIAVDALGADRVVGVTMPSQFTSDETFSDSVILAKNLNVELITVPVRDIFQSYVTALQKPFSDGSPGVEFENIQARIRGNILMALSNRFGWLVLTTGNKSEMSVGYATLYGDMAGGFAVIKDVPKTLVYELSEYANRKAGREPIPRSIIARAPSAELRPDQKDEDSLPPYDVLDPILREYVEEDKDPDEILNSDPSVVWDVVRMVDRNEYKRRQAAPGVKITPKAFGRDRRLPITNRYLDDKQNRNRKCR</sequence>
<feature type="active site" description="Proton acceptor" evidence="9">
    <location>
        <position position="44"/>
    </location>
</feature>
<feature type="binding site" evidence="7">
    <location>
        <position position="175"/>
    </location>
    <ligand>
        <name>L-glutamine</name>
        <dbReference type="ChEBI" id="CHEBI:58359"/>
    </ligand>
</feature>
<dbReference type="PROSITE" id="PS00920">
    <property type="entry name" value="NITRIL_CHT_1"/>
    <property type="match status" value="1"/>
</dbReference>
<dbReference type="PROSITE" id="PS50263">
    <property type="entry name" value="CN_HYDROLASE"/>
    <property type="match status" value="1"/>
</dbReference>
<dbReference type="InterPro" id="IPR014445">
    <property type="entry name" value="Gln-dep_NAD_synthase"/>
</dbReference>
<dbReference type="NCBIfam" id="TIGR00552">
    <property type="entry name" value="nadE"/>
    <property type="match status" value="1"/>
</dbReference>
<comment type="catalytic activity">
    <reaction evidence="7 8">
        <text>deamido-NAD(+) + L-glutamine + ATP + H2O = L-glutamate + AMP + diphosphate + NAD(+) + H(+)</text>
        <dbReference type="Rhea" id="RHEA:24384"/>
        <dbReference type="ChEBI" id="CHEBI:15377"/>
        <dbReference type="ChEBI" id="CHEBI:15378"/>
        <dbReference type="ChEBI" id="CHEBI:29985"/>
        <dbReference type="ChEBI" id="CHEBI:30616"/>
        <dbReference type="ChEBI" id="CHEBI:33019"/>
        <dbReference type="ChEBI" id="CHEBI:57540"/>
        <dbReference type="ChEBI" id="CHEBI:58359"/>
        <dbReference type="ChEBI" id="CHEBI:58437"/>
        <dbReference type="ChEBI" id="CHEBI:456215"/>
        <dbReference type="EC" id="6.3.5.1"/>
    </reaction>
</comment>
<feature type="binding site" evidence="7">
    <location>
        <position position="417"/>
    </location>
    <ligand>
        <name>ATP</name>
        <dbReference type="ChEBI" id="CHEBI:30616"/>
    </ligand>
</feature>
<dbReference type="HAMAP" id="MF_02090">
    <property type="entry name" value="NadE_glutamine_dep"/>
    <property type="match status" value="1"/>
</dbReference>
<keyword evidence="3 7" id="KW-0436">Ligase</keyword>
<evidence type="ECO:0000256" key="5">
    <source>
        <dbReference type="ARBA" id="ARBA00022840"/>
    </source>
</evidence>
<evidence type="ECO:0000256" key="8">
    <source>
        <dbReference type="PIRNR" id="PIRNR006630"/>
    </source>
</evidence>
<dbReference type="InterPro" id="IPR022310">
    <property type="entry name" value="NAD/GMP_synthase"/>
</dbReference>
<dbReference type="GO" id="GO:0009435">
    <property type="term" value="P:NAD+ biosynthetic process"/>
    <property type="evidence" value="ECO:0007669"/>
    <property type="project" value="UniProtKB-UniRule"/>
</dbReference>
<comment type="similarity">
    <text evidence="10">Belongs to the NAD synthetase family.</text>
</comment>
<dbReference type="SUPFAM" id="SSF56317">
    <property type="entry name" value="Carbon-nitrogen hydrolase"/>
    <property type="match status" value="1"/>
</dbReference>
<proteinExistence type="inferred from homology"/>
<accession>A0A9D6V3D0</accession>
<organism evidence="12 13">
    <name type="scientific">Desulfomonile tiedjei</name>
    <dbReference type="NCBI Taxonomy" id="2358"/>
    <lineage>
        <taxon>Bacteria</taxon>
        <taxon>Pseudomonadati</taxon>
        <taxon>Thermodesulfobacteriota</taxon>
        <taxon>Desulfomonilia</taxon>
        <taxon>Desulfomonilales</taxon>
        <taxon>Desulfomonilaceae</taxon>
        <taxon>Desulfomonile</taxon>
    </lineage>
</organism>
<keyword evidence="4 7" id="KW-0547">Nucleotide-binding</keyword>
<comment type="function">
    <text evidence="7">Catalyzes the ATP-dependent amidation of deamido-NAD to form NAD. Uses L-glutamine as a nitrogen source.</text>
</comment>
<dbReference type="InterPro" id="IPR014729">
    <property type="entry name" value="Rossmann-like_a/b/a_fold"/>
</dbReference>
<dbReference type="InterPro" id="IPR036526">
    <property type="entry name" value="C-N_Hydrolase_sf"/>
</dbReference>
<evidence type="ECO:0000256" key="4">
    <source>
        <dbReference type="ARBA" id="ARBA00022741"/>
    </source>
</evidence>
<gene>
    <name evidence="7" type="primary">nadE</name>
    <name evidence="12" type="ORF">HY912_17795</name>
</gene>
<comment type="similarity">
    <text evidence="2 7 8">In the C-terminal section; belongs to the NAD synthetase family.</text>
</comment>
<feature type="binding site" evidence="7">
    <location>
        <position position="532"/>
    </location>
    <ligand>
        <name>deamido-NAD(+)</name>
        <dbReference type="ChEBI" id="CHEBI:58437"/>
        <note>ligand shared between two neighboring subunits</note>
    </ligand>
</feature>
<evidence type="ECO:0000256" key="2">
    <source>
        <dbReference type="ARBA" id="ARBA00007145"/>
    </source>
</evidence>
<dbReference type="Gene3D" id="3.60.110.10">
    <property type="entry name" value="Carbon-nitrogen hydrolase"/>
    <property type="match status" value="1"/>
</dbReference>
<evidence type="ECO:0000256" key="3">
    <source>
        <dbReference type="ARBA" id="ARBA00022598"/>
    </source>
</evidence>
<dbReference type="SUPFAM" id="SSF52402">
    <property type="entry name" value="Adenine nucleotide alpha hydrolases-like"/>
    <property type="match status" value="1"/>
</dbReference>
<feature type="binding site" evidence="7">
    <location>
        <position position="393"/>
    </location>
    <ligand>
        <name>deamido-NAD(+)</name>
        <dbReference type="ChEBI" id="CHEBI:58437"/>
        <note>ligand shared between two neighboring subunits</note>
    </ligand>
</feature>
<dbReference type="FunFam" id="3.40.50.620:FF:000106">
    <property type="entry name" value="Glutamine-dependent NAD(+) synthetase"/>
    <property type="match status" value="1"/>
</dbReference>
<evidence type="ECO:0000256" key="7">
    <source>
        <dbReference type="HAMAP-Rule" id="MF_02090"/>
    </source>
</evidence>
<dbReference type="InterPro" id="IPR000132">
    <property type="entry name" value="Nitrilase/CN_hydratase_CS"/>
</dbReference>
<evidence type="ECO:0000259" key="11">
    <source>
        <dbReference type="PROSITE" id="PS50263"/>
    </source>
</evidence>
<evidence type="ECO:0000256" key="6">
    <source>
        <dbReference type="ARBA" id="ARBA00023027"/>
    </source>
</evidence>
<dbReference type="GO" id="GO:0003952">
    <property type="term" value="F:NAD+ synthase (glutamine-hydrolyzing) activity"/>
    <property type="evidence" value="ECO:0007669"/>
    <property type="project" value="UniProtKB-UniRule"/>
</dbReference>
<dbReference type="GO" id="GO:0004359">
    <property type="term" value="F:glutaminase activity"/>
    <property type="evidence" value="ECO:0007669"/>
    <property type="project" value="InterPro"/>
</dbReference>
<feature type="active site" description="Nucleophile; for glutaminase activity" evidence="7">
    <location>
        <position position="147"/>
    </location>
</feature>
<feature type="binding site" evidence="7">
    <location>
        <position position="117"/>
    </location>
    <ligand>
        <name>L-glutamine</name>
        <dbReference type="ChEBI" id="CHEBI:58359"/>
    </ligand>
</feature>
<dbReference type="InterPro" id="IPR003010">
    <property type="entry name" value="C-N_Hydrolase"/>
</dbReference>
<dbReference type="GO" id="GO:0000257">
    <property type="term" value="F:nitrilase activity"/>
    <property type="evidence" value="ECO:0007669"/>
    <property type="project" value="UniProtKB-ARBA"/>
</dbReference>
<evidence type="ECO:0000256" key="1">
    <source>
        <dbReference type="ARBA" id="ARBA00005188"/>
    </source>
</evidence>
<dbReference type="Proteomes" id="UP000807825">
    <property type="component" value="Unassembled WGS sequence"/>
</dbReference>
<feature type="binding site" evidence="7">
    <location>
        <position position="422"/>
    </location>
    <ligand>
        <name>deamido-NAD(+)</name>
        <dbReference type="ChEBI" id="CHEBI:58437"/>
        <note>ligand shared between two neighboring subunits</note>
    </ligand>
</feature>
<evidence type="ECO:0000256" key="9">
    <source>
        <dbReference type="PROSITE-ProRule" id="PRU10139"/>
    </source>
</evidence>
<dbReference type="PANTHER" id="PTHR23090:SF9">
    <property type="entry name" value="GLUTAMINE-DEPENDENT NAD(+) SYNTHETASE"/>
    <property type="match status" value="1"/>
</dbReference>
<dbReference type="PANTHER" id="PTHR23090">
    <property type="entry name" value="NH 3 /GLUTAMINE-DEPENDENT NAD + SYNTHETASE"/>
    <property type="match status" value="1"/>
</dbReference>
<dbReference type="InterPro" id="IPR003694">
    <property type="entry name" value="NAD_synthase"/>
</dbReference>
<feature type="binding site" evidence="7">
    <location>
        <position position="181"/>
    </location>
    <ligand>
        <name>L-glutamine</name>
        <dbReference type="ChEBI" id="CHEBI:58359"/>
    </ligand>
</feature>
<dbReference type="Pfam" id="PF00795">
    <property type="entry name" value="CN_hydrolase"/>
    <property type="match status" value="1"/>
</dbReference>
<comment type="pathway">
    <text evidence="1 7 8">Cofactor biosynthesis; NAD(+) biosynthesis; NAD(+) from deamido-NAD(+) (L-Gln route): step 1/1.</text>
</comment>
<keyword evidence="5 7" id="KW-0067">ATP-binding</keyword>
<dbReference type="Gene3D" id="3.40.50.620">
    <property type="entry name" value="HUPs"/>
    <property type="match status" value="1"/>
</dbReference>
<feature type="active site" description="For glutaminase activity" evidence="7">
    <location>
        <position position="111"/>
    </location>
</feature>
<dbReference type="EMBL" id="JACRDE010000464">
    <property type="protein sequence ID" value="MBI5251345.1"/>
    <property type="molecule type" value="Genomic_DNA"/>
</dbReference>
<dbReference type="GO" id="GO:0005737">
    <property type="term" value="C:cytoplasm"/>
    <property type="evidence" value="ECO:0007669"/>
    <property type="project" value="InterPro"/>
</dbReference>
<feature type="active site" description="Proton acceptor; for glutaminase activity" evidence="7">
    <location>
        <position position="44"/>
    </location>
</feature>
<dbReference type="CDD" id="cd07570">
    <property type="entry name" value="GAT_Gln-NAD-synth"/>
    <property type="match status" value="1"/>
</dbReference>
<dbReference type="EC" id="6.3.5.1" evidence="7 8"/>
<comment type="caution">
    <text evidence="7">Lacks conserved residue(s) required for the propagation of feature annotation.</text>
</comment>
<protein>
    <recommendedName>
        <fullName evidence="7 8">Glutamine-dependent NAD(+) synthetase</fullName>
        <ecNumber evidence="7 8">6.3.5.1</ecNumber>
    </recommendedName>
    <alternativeName>
        <fullName evidence="7 8">NAD(+) synthase [glutamine-hydrolyzing]</fullName>
    </alternativeName>
</protein>
<dbReference type="NCBIfam" id="NF010588">
    <property type="entry name" value="PRK13981.1"/>
    <property type="match status" value="1"/>
</dbReference>
<reference evidence="12" key="1">
    <citation type="submission" date="2020-07" db="EMBL/GenBank/DDBJ databases">
        <title>Huge and variable diversity of episymbiotic CPR bacteria and DPANN archaea in groundwater ecosystems.</title>
        <authorList>
            <person name="He C.Y."/>
            <person name="Keren R."/>
            <person name="Whittaker M."/>
            <person name="Farag I.F."/>
            <person name="Doudna J."/>
            <person name="Cate J.H.D."/>
            <person name="Banfield J.F."/>
        </authorList>
    </citation>
    <scope>NUCLEOTIDE SEQUENCE</scope>
    <source>
        <strain evidence="12">NC_groundwater_1664_Pr3_B-0.1um_52_9</strain>
    </source>
</reference>
<dbReference type="GO" id="GO:0008795">
    <property type="term" value="F:NAD+ synthase activity"/>
    <property type="evidence" value="ECO:0007669"/>
    <property type="project" value="UniProtKB-UniRule"/>
</dbReference>
<evidence type="ECO:0000313" key="13">
    <source>
        <dbReference type="Proteomes" id="UP000807825"/>
    </source>
</evidence>